<gene>
    <name evidence="1" type="ORF">B2A_07165</name>
</gene>
<organism evidence="1">
    <name type="scientific">mine drainage metagenome</name>
    <dbReference type="NCBI Taxonomy" id="410659"/>
    <lineage>
        <taxon>unclassified sequences</taxon>
        <taxon>metagenomes</taxon>
        <taxon>ecological metagenomes</taxon>
    </lineage>
</organism>
<dbReference type="InterPro" id="IPR051783">
    <property type="entry name" value="NAD(P)-dependent_oxidoreduct"/>
</dbReference>
<dbReference type="SUPFAM" id="SSF51735">
    <property type="entry name" value="NAD(P)-binding Rossmann-fold domains"/>
    <property type="match status" value="1"/>
</dbReference>
<reference evidence="1" key="1">
    <citation type="submission" date="2013-08" db="EMBL/GenBank/DDBJ databases">
        <authorList>
            <person name="Mendez C."/>
            <person name="Richter M."/>
            <person name="Ferrer M."/>
            <person name="Sanchez J."/>
        </authorList>
    </citation>
    <scope>NUCLEOTIDE SEQUENCE</scope>
</reference>
<dbReference type="PANTHER" id="PTHR48079:SF6">
    <property type="entry name" value="NAD(P)-BINDING DOMAIN-CONTAINING PROTEIN-RELATED"/>
    <property type="match status" value="1"/>
</dbReference>
<dbReference type="EMBL" id="AUZZ01005124">
    <property type="protein sequence ID" value="EQD50838.1"/>
    <property type="molecule type" value="Genomic_DNA"/>
</dbReference>
<dbReference type="Gene3D" id="3.40.50.720">
    <property type="entry name" value="NAD(P)-binding Rossmann-like Domain"/>
    <property type="match status" value="1"/>
</dbReference>
<reference evidence="1" key="2">
    <citation type="journal article" date="2014" name="ISME J.">
        <title>Microbial stratification in low pH oxic and suboxic macroscopic growths along an acid mine drainage.</title>
        <authorList>
            <person name="Mendez-Garcia C."/>
            <person name="Mesa V."/>
            <person name="Sprenger R.R."/>
            <person name="Richter M."/>
            <person name="Diez M.S."/>
            <person name="Solano J."/>
            <person name="Bargiela R."/>
            <person name="Golyshina O.V."/>
            <person name="Manteca A."/>
            <person name="Ramos J.L."/>
            <person name="Gallego J.R."/>
            <person name="Llorente I."/>
            <person name="Martins Dos Santos V.A."/>
            <person name="Jensen O.N."/>
            <person name="Pelaez A.I."/>
            <person name="Sanchez J."/>
            <person name="Ferrer M."/>
        </authorList>
    </citation>
    <scope>NUCLEOTIDE SEQUENCE</scope>
</reference>
<dbReference type="AlphaFoldDB" id="T1A1P7"/>
<sequence length="185" mass="19493">SLQDLESLRSGARQADAVLHLGFEHDFSRIAEVSALDRKAIEAMGSVLEGSHRPFIVASGTALLAPGRACTEDDGARPVSDSFPRSSEQTAASFVARGVAAGAVRFAPSVHGREKQGLITRLIEIARQTGLSAYIGDGHNLWPAVERGDAGELCALALEKAEAGARWHAVAEERLSLRAIAEAIG</sequence>
<dbReference type="PANTHER" id="PTHR48079">
    <property type="entry name" value="PROTEIN YEEZ"/>
    <property type="match status" value="1"/>
</dbReference>
<proteinExistence type="predicted"/>
<feature type="non-terminal residue" evidence="1">
    <location>
        <position position="1"/>
    </location>
</feature>
<evidence type="ECO:0000313" key="1">
    <source>
        <dbReference type="EMBL" id="EQD50838.1"/>
    </source>
</evidence>
<feature type="non-terminal residue" evidence="1">
    <location>
        <position position="185"/>
    </location>
</feature>
<dbReference type="InterPro" id="IPR036291">
    <property type="entry name" value="NAD(P)-bd_dom_sf"/>
</dbReference>
<protein>
    <submittedName>
        <fullName evidence="1">NAD-dependent epimerase/dehydratase</fullName>
    </submittedName>
</protein>
<comment type="caution">
    <text evidence="1">The sequence shown here is derived from an EMBL/GenBank/DDBJ whole genome shotgun (WGS) entry which is preliminary data.</text>
</comment>
<accession>T1A1P7</accession>
<name>T1A1P7_9ZZZZ</name>
<dbReference type="GO" id="GO:0004029">
    <property type="term" value="F:aldehyde dehydrogenase (NAD+) activity"/>
    <property type="evidence" value="ECO:0007669"/>
    <property type="project" value="TreeGrafter"/>
</dbReference>
<dbReference type="GO" id="GO:0005737">
    <property type="term" value="C:cytoplasm"/>
    <property type="evidence" value="ECO:0007669"/>
    <property type="project" value="TreeGrafter"/>
</dbReference>